<dbReference type="InterPro" id="IPR023404">
    <property type="entry name" value="rSAM_horseshoe"/>
</dbReference>
<dbReference type="InterPro" id="IPR004559">
    <property type="entry name" value="HemW-like"/>
</dbReference>
<comment type="subcellular location">
    <subcellularLocation>
        <location evidence="2">Cytoplasm</location>
    </subcellularLocation>
</comment>
<dbReference type="Gene3D" id="3.80.30.20">
    <property type="entry name" value="tm_1862 like domain"/>
    <property type="match status" value="1"/>
</dbReference>
<name>A0ABN6KHC4_9LEPT</name>
<keyword evidence="5" id="KW-1185">Reference proteome</keyword>
<dbReference type="InterPro" id="IPR006638">
    <property type="entry name" value="Elp3/MiaA/NifB-like_rSAM"/>
</dbReference>
<evidence type="ECO:0000313" key="5">
    <source>
        <dbReference type="Proteomes" id="UP000245263"/>
    </source>
</evidence>
<keyword evidence="2" id="KW-0004">4Fe-4S</keyword>
<keyword evidence="2" id="KW-0949">S-adenosyl-L-methionine</keyword>
<keyword evidence="2" id="KW-0408">Iron</keyword>
<evidence type="ECO:0000313" key="4">
    <source>
        <dbReference type="EMBL" id="BDA79441.1"/>
    </source>
</evidence>
<feature type="domain" description="Radical SAM core" evidence="3">
    <location>
        <begin position="2"/>
        <end position="244"/>
    </location>
</feature>
<gene>
    <name evidence="4" type="primary">hemN_2</name>
    <name evidence="4" type="ORF">LPTSP3_g23710</name>
</gene>
<comment type="similarity">
    <text evidence="1">Belongs to the anaerobic coproporphyrinogen-III oxidase family. HemW subfamily.</text>
</comment>
<dbReference type="EMBL" id="AP025028">
    <property type="protein sequence ID" value="BDA79441.1"/>
    <property type="molecule type" value="Genomic_DNA"/>
</dbReference>
<evidence type="ECO:0000256" key="1">
    <source>
        <dbReference type="ARBA" id="ARBA00006100"/>
    </source>
</evidence>
<reference evidence="4 5" key="1">
    <citation type="submission" date="2021-08" db="EMBL/GenBank/DDBJ databases">
        <title>Complete genome sequence of Leptospira kobayashii strain E30.</title>
        <authorList>
            <person name="Nakao R."/>
            <person name="Nakamura S."/>
            <person name="Masuzawa T."/>
            <person name="Koizumi N."/>
        </authorList>
    </citation>
    <scope>NUCLEOTIDE SEQUENCE [LARGE SCALE GENOMIC DNA]</scope>
    <source>
        <strain evidence="4 5">E30</strain>
    </source>
</reference>
<protein>
    <recommendedName>
        <fullName evidence="2">Heme chaperone HemW</fullName>
    </recommendedName>
</protein>
<dbReference type="PROSITE" id="PS51918">
    <property type="entry name" value="RADICAL_SAM"/>
    <property type="match status" value="1"/>
</dbReference>
<accession>A0ABN6KHC4</accession>
<sequence>MQARKGYTGIYVHYPFCYQKCDYCDFFSEGIGEGRSNVEDLLFESYKKEFLLKKANSKELKSAKVDTVFMGGGTPSKASPENWFRLLKFFREESDFSSDPEISIEANPEDLSLDFIQSLKEAGFNRLNIGVQTRSPRDLKFLGRYYDENKYQNLKYILQNSPIERIGIDLMYGLPDSKKEDFLDDLDYFLDLQLNHISLYSLTLEKGTSYSRNVKDKKAKPPNEEMQRDILELLPSLMRKRGYTWYEVSNYCKDEFFSRHNLRYWTYESYLGLGPGAHGFLDGSRYGNPRNTSAYLKHPGRPSTEESSSPREELALSLFRLFLPIHIPSFLEAHIPPETAKRMISSLDAFAAKDYCDWDGSRFQWKPAALLILDDLITELAISD</sequence>
<keyword evidence="2" id="KW-0479">Metal-binding</keyword>
<keyword evidence="2" id="KW-0411">Iron-sulfur</keyword>
<dbReference type="SUPFAM" id="SSF102114">
    <property type="entry name" value="Radical SAM enzymes"/>
    <property type="match status" value="1"/>
</dbReference>
<dbReference type="SFLD" id="SFLDG01065">
    <property type="entry name" value="anaerobic_coproporphyrinogen-I"/>
    <property type="match status" value="1"/>
</dbReference>
<keyword evidence="2" id="KW-0349">Heme</keyword>
<comment type="function">
    <text evidence="2">Probably acts as a heme chaperone, transferring heme to an unknown acceptor. Binds one molecule of heme per monomer, possibly covalently. Binds 1 [4Fe-4S] cluster. The cluster is coordinated with 3 cysteines and an exchangeable S-adenosyl-L-methionine.</text>
</comment>
<keyword evidence="2" id="KW-0963">Cytoplasm</keyword>
<dbReference type="InterPro" id="IPR034505">
    <property type="entry name" value="Coproporphyrinogen-III_oxidase"/>
</dbReference>
<dbReference type="SFLD" id="SFLDF00562">
    <property type="entry name" value="HemN-like__clustered_with_heat"/>
    <property type="match status" value="1"/>
</dbReference>
<evidence type="ECO:0000256" key="2">
    <source>
        <dbReference type="RuleBase" id="RU364116"/>
    </source>
</evidence>
<dbReference type="Pfam" id="PF04055">
    <property type="entry name" value="Radical_SAM"/>
    <property type="match status" value="1"/>
</dbReference>
<dbReference type="NCBIfam" id="TIGR00539">
    <property type="entry name" value="hemN_rel"/>
    <property type="match status" value="1"/>
</dbReference>
<organism evidence="4 5">
    <name type="scientific">Leptospira kobayashii</name>
    <dbReference type="NCBI Taxonomy" id="1917830"/>
    <lineage>
        <taxon>Bacteria</taxon>
        <taxon>Pseudomonadati</taxon>
        <taxon>Spirochaetota</taxon>
        <taxon>Spirochaetia</taxon>
        <taxon>Leptospirales</taxon>
        <taxon>Leptospiraceae</taxon>
        <taxon>Leptospira</taxon>
    </lineage>
</organism>
<evidence type="ECO:0000259" key="3">
    <source>
        <dbReference type="PROSITE" id="PS51918"/>
    </source>
</evidence>
<proteinExistence type="inferred from homology"/>
<dbReference type="PANTHER" id="PTHR13932">
    <property type="entry name" value="COPROPORPHYRINIGEN III OXIDASE"/>
    <property type="match status" value="1"/>
</dbReference>
<dbReference type="SFLD" id="SFLDS00029">
    <property type="entry name" value="Radical_SAM"/>
    <property type="match status" value="1"/>
</dbReference>
<dbReference type="SFLD" id="SFLDG01082">
    <property type="entry name" value="B12-binding_domain_containing"/>
    <property type="match status" value="1"/>
</dbReference>
<dbReference type="InterPro" id="IPR007197">
    <property type="entry name" value="rSAM"/>
</dbReference>
<dbReference type="SMART" id="SM00729">
    <property type="entry name" value="Elp3"/>
    <property type="match status" value="1"/>
</dbReference>
<dbReference type="Proteomes" id="UP000245263">
    <property type="component" value="Chromosome 1"/>
</dbReference>
<dbReference type="InterPro" id="IPR058240">
    <property type="entry name" value="rSAM_sf"/>
</dbReference>
<dbReference type="CDD" id="cd01335">
    <property type="entry name" value="Radical_SAM"/>
    <property type="match status" value="1"/>
</dbReference>
<dbReference type="PANTHER" id="PTHR13932:SF5">
    <property type="entry name" value="RADICAL S-ADENOSYL METHIONINE DOMAIN-CONTAINING PROTEIN 1, MITOCHONDRIAL"/>
    <property type="match status" value="1"/>
</dbReference>
<keyword evidence="2" id="KW-0143">Chaperone</keyword>